<dbReference type="EMBL" id="JBHEZZ010000003">
    <property type="protein sequence ID" value="MFC1400940.1"/>
    <property type="molecule type" value="Genomic_DNA"/>
</dbReference>
<organism evidence="2 3">
    <name type="scientific">Streptacidiphilus cavernicola</name>
    <dbReference type="NCBI Taxonomy" id="3342716"/>
    <lineage>
        <taxon>Bacteria</taxon>
        <taxon>Bacillati</taxon>
        <taxon>Actinomycetota</taxon>
        <taxon>Actinomycetes</taxon>
        <taxon>Kitasatosporales</taxon>
        <taxon>Streptomycetaceae</taxon>
        <taxon>Streptacidiphilus</taxon>
    </lineage>
</organism>
<evidence type="ECO:0000256" key="1">
    <source>
        <dbReference type="SAM" id="MobiDB-lite"/>
    </source>
</evidence>
<protein>
    <recommendedName>
        <fullName evidence="4">Transposase DDE domain-containing protein</fullName>
    </recommendedName>
</protein>
<name>A0ABV6UHL3_9ACTN</name>
<comment type="caution">
    <text evidence="2">The sequence shown here is derived from an EMBL/GenBank/DDBJ whole genome shotgun (WGS) entry which is preliminary data.</text>
</comment>
<proteinExistence type="predicted"/>
<feature type="compositionally biased region" description="Basic residues" evidence="1">
    <location>
        <begin position="84"/>
        <end position="94"/>
    </location>
</feature>
<dbReference type="Proteomes" id="UP001592528">
    <property type="component" value="Unassembled WGS sequence"/>
</dbReference>
<feature type="region of interest" description="Disordered" evidence="1">
    <location>
        <begin position="70"/>
        <end position="94"/>
    </location>
</feature>
<keyword evidence="3" id="KW-1185">Reference proteome</keyword>
<sequence>MHLDIDSKVKQVYRAGKQGAEYGYTKVRGLHFQIVTASTPLSAPVIVATRLCKGSAGSTKGASVSCDLHTLPHLPDPSQPKGRQPLKRRLGPLP</sequence>
<gene>
    <name evidence="2" type="ORF">ACEZDJ_06545</name>
</gene>
<accession>A0ABV6UHL3</accession>
<evidence type="ECO:0008006" key="4">
    <source>
        <dbReference type="Google" id="ProtNLM"/>
    </source>
</evidence>
<evidence type="ECO:0000313" key="3">
    <source>
        <dbReference type="Proteomes" id="UP001592528"/>
    </source>
</evidence>
<evidence type="ECO:0000313" key="2">
    <source>
        <dbReference type="EMBL" id="MFC1400940.1"/>
    </source>
</evidence>
<reference evidence="2 3" key="1">
    <citation type="submission" date="2024-09" db="EMBL/GenBank/DDBJ databases">
        <authorList>
            <person name="Lee S.D."/>
        </authorList>
    </citation>
    <scope>NUCLEOTIDE SEQUENCE [LARGE SCALE GENOMIC DNA]</scope>
    <source>
        <strain evidence="2 3">N1-5</strain>
    </source>
</reference>